<dbReference type="Proteomes" id="UP001596505">
    <property type="component" value="Unassembled WGS sequence"/>
</dbReference>
<organism evidence="2 3">
    <name type="scientific">Scopulibacillus cellulosilyticus</name>
    <dbReference type="NCBI Taxonomy" id="2665665"/>
    <lineage>
        <taxon>Bacteria</taxon>
        <taxon>Bacillati</taxon>
        <taxon>Bacillota</taxon>
        <taxon>Bacilli</taxon>
        <taxon>Bacillales</taxon>
        <taxon>Sporolactobacillaceae</taxon>
        <taxon>Scopulibacillus</taxon>
    </lineage>
</organism>
<name>A0ABW2PUL1_9BACL</name>
<evidence type="ECO:0000313" key="3">
    <source>
        <dbReference type="Proteomes" id="UP001596505"/>
    </source>
</evidence>
<sequence length="395" mass="43969">MKQALEDIRVLDLSRVFAGPAGSMILGDLGADVIRVESPQGTDSIREWWPFVKNESTYYLTANRNKRSITLNLKNEKGKEIFLDLVKRADVLIENFKTGTMERLGLGYDKLQALNPKLIMCSVTGYGQTGPFAREPGFDPVLQAIGGLMDVTGHPDGEPTRVGVPVVDIMSSLYTAISILSAVRSRDFSGEGQHIDISLLDVQVSALANVASSYLMTNHISKRMGNDHGNIVPYQVFQCRDKPLMVACGNDQLFIRFCETLGHPEWSEDEDYKTNAMRIKNRIVLTEKIQNVMKEKNADDWFSLLSGKGVPSGPVNNIEDVFKHPQVQARQMVDEVAHPSLGKVKLVRNPILFSKTPITIKKHPPLLGEHTIDFLKNELQLSDDRIALLKEDGAI</sequence>
<dbReference type="SUPFAM" id="SSF89796">
    <property type="entry name" value="CoA-transferase family III (CaiB/BaiF)"/>
    <property type="match status" value="1"/>
</dbReference>
<keyword evidence="3" id="KW-1185">Reference proteome</keyword>
<dbReference type="PANTHER" id="PTHR48207">
    <property type="entry name" value="SUCCINATE--HYDROXYMETHYLGLUTARATE COA-TRANSFERASE"/>
    <property type="match status" value="1"/>
</dbReference>
<gene>
    <name evidence="2" type="ORF">ACFQRG_08640</name>
</gene>
<dbReference type="GO" id="GO:0016740">
    <property type="term" value="F:transferase activity"/>
    <property type="evidence" value="ECO:0007669"/>
    <property type="project" value="UniProtKB-KW"/>
</dbReference>
<dbReference type="Gene3D" id="3.30.1540.10">
    <property type="entry name" value="formyl-coa transferase, domain 3"/>
    <property type="match status" value="1"/>
</dbReference>
<keyword evidence="1 2" id="KW-0808">Transferase</keyword>
<dbReference type="PANTHER" id="PTHR48207:SF3">
    <property type="entry name" value="SUCCINATE--HYDROXYMETHYLGLUTARATE COA-TRANSFERASE"/>
    <property type="match status" value="1"/>
</dbReference>
<dbReference type="EMBL" id="JBHTCO010000007">
    <property type="protein sequence ID" value="MFC7393049.1"/>
    <property type="molecule type" value="Genomic_DNA"/>
</dbReference>
<proteinExistence type="predicted"/>
<dbReference type="Gene3D" id="3.40.50.10540">
    <property type="entry name" value="Crotonobetainyl-coa:carnitine coa-transferase, domain 1"/>
    <property type="match status" value="1"/>
</dbReference>
<protein>
    <submittedName>
        <fullName evidence="2">CaiB/BaiF CoA transferase family protein</fullName>
    </submittedName>
</protein>
<dbReference type="RefSeq" id="WP_380965488.1">
    <property type="nucleotide sequence ID" value="NZ_JBHTCO010000007.1"/>
</dbReference>
<dbReference type="InterPro" id="IPR044855">
    <property type="entry name" value="CoA-Trfase_III_dom3_sf"/>
</dbReference>
<dbReference type="InterPro" id="IPR050483">
    <property type="entry name" value="CoA-transferase_III_domain"/>
</dbReference>
<dbReference type="Pfam" id="PF02515">
    <property type="entry name" value="CoA_transf_3"/>
    <property type="match status" value="1"/>
</dbReference>
<accession>A0ABW2PUL1</accession>
<dbReference type="InterPro" id="IPR023606">
    <property type="entry name" value="CoA-Trfase_III_dom_1_sf"/>
</dbReference>
<evidence type="ECO:0000256" key="1">
    <source>
        <dbReference type="ARBA" id="ARBA00022679"/>
    </source>
</evidence>
<comment type="caution">
    <text evidence="2">The sequence shown here is derived from an EMBL/GenBank/DDBJ whole genome shotgun (WGS) entry which is preliminary data.</text>
</comment>
<dbReference type="InterPro" id="IPR003673">
    <property type="entry name" value="CoA-Trfase_fam_III"/>
</dbReference>
<evidence type="ECO:0000313" key="2">
    <source>
        <dbReference type="EMBL" id="MFC7393049.1"/>
    </source>
</evidence>
<reference evidence="3" key="1">
    <citation type="journal article" date="2019" name="Int. J. Syst. Evol. Microbiol.">
        <title>The Global Catalogue of Microorganisms (GCM) 10K type strain sequencing project: providing services to taxonomists for standard genome sequencing and annotation.</title>
        <authorList>
            <consortium name="The Broad Institute Genomics Platform"/>
            <consortium name="The Broad Institute Genome Sequencing Center for Infectious Disease"/>
            <person name="Wu L."/>
            <person name="Ma J."/>
        </authorList>
    </citation>
    <scope>NUCLEOTIDE SEQUENCE [LARGE SCALE GENOMIC DNA]</scope>
    <source>
        <strain evidence="3">CGMCC 1.16305</strain>
    </source>
</reference>